<dbReference type="InterPro" id="IPR018181">
    <property type="entry name" value="Heat_shock_70_CS"/>
</dbReference>
<evidence type="ECO:0000313" key="5">
    <source>
        <dbReference type="WBParaSite" id="PDA_v2.g30175.t1"/>
    </source>
</evidence>
<name>A0A914QEQ7_9BILA</name>
<dbReference type="AlphaFoldDB" id="A0A914QEQ7"/>
<keyword evidence="2" id="KW-0547">Nucleotide-binding</keyword>
<reference evidence="5" key="1">
    <citation type="submission" date="2022-11" db="UniProtKB">
        <authorList>
            <consortium name="WormBaseParasite"/>
        </authorList>
    </citation>
    <scope>IDENTIFICATION</scope>
</reference>
<sequence>MRRKLVSAGKNIGFQEIGLLTYYPALYLQAVVEARYIPKDGDIICVLCEDVVVEVIQLPYVDDYYVVFTIDENELYSVKIIYSVIGKWIKNSVETPDNSNVVISDTAKEHFTIPQKPNIKNVEINGIGIDLGTSRCCAAVNRKNKIETVALDNQGQRLLPSYVGFDESKIKCGQLVVDRLRMFEDININSGWPFKIINTGNGVCIEVETATETSRKNPEQIATALLKQIKQKAEAFQGQKLRNVVITVPATFTESQKCATHSAAVLAGWDIVELLPEPVAAVFAYFIDRPIPNNSTFLLFDLGGGTLDVCVFHIANNEIEILSIDGDSQLGGRDFDNVLIDYFLDRLKTEKGINELGDRKYKLIQDCEKIKEDLSAIDKSW</sequence>
<accession>A0A914QEQ7</accession>
<dbReference type="SUPFAM" id="SSF53067">
    <property type="entry name" value="Actin-like ATPase domain"/>
    <property type="match status" value="2"/>
</dbReference>
<dbReference type="GO" id="GO:0005524">
    <property type="term" value="F:ATP binding"/>
    <property type="evidence" value="ECO:0007669"/>
    <property type="project" value="UniProtKB-KW"/>
</dbReference>
<dbReference type="PRINTS" id="PR00301">
    <property type="entry name" value="HEATSHOCK70"/>
</dbReference>
<dbReference type="PANTHER" id="PTHR19375">
    <property type="entry name" value="HEAT SHOCK PROTEIN 70KDA"/>
    <property type="match status" value="1"/>
</dbReference>
<organism evidence="4 5">
    <name type="scientific">Panagrolaimus davidi</name>
    <dbReference type="NCBI Taxonomy" id="227884"/>
    <lineage>
        <taxon>Eukaryota</taxon>
        <taxon>Metazoa</taxon>
        <taxon>Ecdysozoa</taxon>
        <taxon>Nematoda</taxon>
        <taxon>Chromadorea</taxon>
        <taxon>Rhabditida</taxon>
        <taxon>Tylenchina</taxon>
        <taxon>Panagrolaimomorpha</taxon>
        <taxon>Panagrolaimoidea</taxon>
        <taxon>Panagrolaimidae</taxon>
        <taxon>Panagrolaimus</taxon>
    </lineage>
</organism>
<comment type="similarity">
    <text evidence="1">Belongs to the heat shock protein 70 family.</text>
</comment>
<keyword evidence="4" id="KW-1185">Reference proteome</keyword>
<dbReference type="InterPro" id="IPR013126">
    <property type="entry name" value="Hsp_70_fam"/>
</dbReference>
<keyword evidence="3" id="KW-0067">ATP-binding</keyword>
<dbReference type="Proteomes" id="UP000887578">
    <property type="component" value="Unplaced"/>
</dbReference>
<dbReference type="Gene3D" id="3.90.640.10">
    <property type="entry name" value="Actin, Chain A, domain 4"/>
    <property type="match status" value="1"/>
</dbReference>
<proteinExistence type="inferred from homology"/>
<dbReference type="PROSITE" id="PS00297">
    <property type="entry name" value="HSP70_1"/>
    <property type="match status" value="1"/>
</dbReference>
<protein>
    <submittedName>
        <fullName evidence="5">Uncharacterized protein</fullName>
    </submittedName>
</protein>
<dbReference type="GO" id="GO:0140662">
    <property type="term" value="F:ATP-dependent protein folding chaperone"/>
    <property type="evidence" value="ECO:0007669"/>
    <property type="project" value="InterPro"/>
</dbReference>
<evidence type="ECO:0000256" key="1">
    <source>
        <dbReference type="ARBA" id="ARBA00007381"/>
    </source>
</evidence>
<dbReference type="Pfam" id="PF00012">
    <property type="entry name" value="HSP70"/>
    <property type="match status" value="1"/>
</dbReference>
<evidence type="ECO:0000256" key="2">
    <source>
        <dbReference type="ARBA" id="ARBA00022741"/>
    </source>
</evidence>
<evidence type="ECO:0000256" key="3">
    <source>
        <dbReference type="ARBA" id="ARBA00022840"/>
    </source>
</evidence>
<dbReference type="WBParaSite" id="PDA_v2.g30175.t1">
    <property type="protein sequence ID" value="PDA_v2.g30175.t1"/>
    <property type="gene ID" value="PDA_v2.g30175"/>
</dbReference>
<evidence type="ECO:0000313" key="4">
    <source>
        <dbReference type="Proteomes" id="UP000887578"/>
    </source>
</evidence>
<dbReference type="Gene3D" id="3.30.420.40">
    <property type="match status" value="2"/>
</dbReference>
<dbReference type="GO" id="GO:0006950">
    <property type="term" value="P:response to stress"/>
    <property type="evidence" value="ECO:0007669"/>
    <property type="project" value="UniProtKB-ARBA"/>
</dbReference>
<dbReference type="InterPro" id="IPR043129">
    <property type="entry name" value="ATPase_NBD"/>
</dbReference>